<name>A0A2S3W6W1_PSEPU</name>
<dbReference type="Proteomes" id="UP000237194">
    <property type="component" value="Unassembled WGS sequence"/>
</dbReference>
<dbReference type="PANTHER" id="PTHR23513">
    <property type="entry name" value="INTEGRAL MEMBRANE EFFLUX PROTEIN-RELATED"/>
    <property type="match status" value="1"/>
</dbReference>
<dbReference type="EMBL" id="MIND01000018">
    <property type="protein sequence ID" value="POF86691.1"/>
    <property type="molecule type" value="Genomic_DNA"/>
</dbReference>
<evidence type="ECO:0000256" key="2">
    <source>
        <dbReference type="ARBA" id="ARBA00022448"/>
    </source>
</evidence>
<dbReference type="GO" id="GO:0005886">
    <property type="term" value="C:plasma membrane"/>
    <property type="evidence" value="ECO:0007669"/>
    <property type="project" value="UniProtKB-SubCell"/>
</dbReference>
<evidence type="ECO:0000256" key="4">
    <source>
        <dbReference type="ARBA" id="ARBA00022692"/>
    </source>
</evidence>
<dbReference type="PANTHER" id="PTHR23513:SF9">
    <property type="entry name" value="ENTEROBACTIN EXPORTER ENTS"/>
    <property type="match status" value="1"/>
</dbReference>
<keyword evidence="5 7" id="KW-1133">Transmembrane helix</keyword>
<keyword evidence="4 7" id="KW-0812">Transmembrane</keyword>
<feature type="transmembrane region" description="Helical" evidence="7">
    <location>
        <begin position="276"/>
        <end position="294"/>
    </location>
</feature>
<proteinExistence type="predicted"/>
<reference evidence="8 9" key="1">
    <citation type="submission" date="2016-08" db="EMBL/GenBank/DDBJ databases">
        <authorList>
            <person name="Seilhamer J.J."/>
        </authorList>
    </citation>
    <scope>NUCLEOTIDE SEQUENCE [LARGE SCALE GENOMIC DNA]</scope>
    <source>
        <strain evidence="8 9">KT-27</strain>
    </source>
</reference>
<evidence type="ECO:0000256" key="1">
    <source>
        <dbReference type="ARBA" id="ARBA00004651"/>
    </source>
</evidence>
<reference evidence="8 9" key="2">
    <citation type="submission" date="2018-03" db="EMBL/GenBank/DDBJ databases">
        <title>Draft genome of Pseudomonas putida strain KT-27.</title>
        <authorList>
            <person name="Yoshizawa S."/>
            <person name="Khan N.H."/>
            <person name="Nishimura M."/>
            <person name="Chiura H.X."/>
            <person name="Ogura Y."/>
            <person name="Hayashi T."/>
            <person name="Kogure K."/>
        </authorList>
    </citation>
    <scope>NUCLEOTIDE SEQUENCE [LARGE SCALE GENOMIC DNA]</scope>
    <source>
        <strain evidence="8 9">KT-27</strain>
    </source>
</reference>
<keyword evidence="2" id="KW-0813">Transport</keyword>
<evidence type="ECO:0000256" key="6">
    <source>
        <dbReference type="ARBA" id="ARBA00023136"/>
    </source>
</evidence>
<feature type="transmembrane region" description="Helical" evidence="7">
    <location>
        <begin position="364"/>
        <end position="382"/>
    </location>
</feature>
<dbReference type="InterPro" id="IPR036259">
    <property type="entry name" value="MFS_trans_sf"/>
</dbReference>
<comment type="caution">
    <text evidence="8">The sequence shown here is derived from an EMBL/GenBank/DDBJ whole genome shotgun (WGS) entry which is preliminary data.</text>
</comment>
<feature type="transmembrane region" description="Helical" evidence="7">
    <location>
        <begin position="138"/>
        <end position="155"/>
    </location>
</feature>
<feature type="transmembrane region" description="Helical" evidence="7">
    <location>
        <begin position="93"/>
        <end position="117"/>
    </location>
</feature>
<dbReference type="AlphaFoldDB" id="A0A2S3W6W1"/>
<feature type="transmembrane region" description="Helical" evidence="7">
    <location>
        <begin position="243"/>
        <end position="264"/>
    </location>
</feature>
<evidence type="ECO:0000256" key="3">
    <source>
        <dbReference type="ARBA" id="ARBA00022475"/>
    </source>
</evidence>
<keyword evidence="3" id="KW-1003">Cell membrane</keyword>
<sequence length="400" mass="42605">MNRTLSGLLLLVLSADALLLFLLPVMVYAYTSSLSWSGLAYAMAWLPRILVTPLVGASIDQWGVRRVSVVADLVKLAGCLYVAQSLVTMPSALTVTLCAGLLNGLVAIGNAQSLIAYEKMIALVSCDVDRDVNMLCRIDQLAMILGPLLGFIVYGTSATTLLVVAACLYAVNAGCYYFSHSVPSNAISREATVSIPAVSSLRLIWLTPLLVSSVIVALGNNAFDGLVEASAVSLIDRAMQLPIQYFAFVDICAGVCGVAATLLYPRLSSSMSPLRLFTWAAVFTSVASASMILSQTFLPGFLTLYALNIAGKVFMGNFCRSLRIRLVPVGRLARVSSLIVLMNQSVLPLVGMALYLFGEPPGRLSAMMLAALSVTVLGAWLIRSQMHPLLTSEAKIVPPS</sequence>
<keyword evidence="6 7" id="KW-0472">Membrane</keyword>
<evidence type="ECO:0000313" key="9">
    <source>
        <dbReference type="Proteomes" id="UP000237194"/>
    </source>
</evidence>
<dbReference type="SUPFAM" id="SSF103473">
    <property type="entry name" value="MFS general substrate transporter"/>
    <property type="match status" value="1"/>
</dbReference>
<evidence type="ECO:0000313" key="8">
    <source>
        <dbReference type="EMBL" id="POF86691.1"/>
    </source>
</evidence>
<organism evidence="8 9">
    <name type="scientific">Pseudomonas putida</name>
    <name type="common">Arthrobacter siderocapsulatus</name>
    <dbReference type="NCBI Taxonomy" id="303"/>
    <lineage>
        <taxon>Bacteria</taxon>
        <taxon>Pseudomonadati</taxon>
        <taxon>Pseudomonadota</taxon>
        <taxon>Gammaproteobacteria</taxon>
        <taxon>Pseudomonadales</taxon>
        <taxon>Pseudomonadaceae</taxon>
        <taxon>Pseudomonas</taxon>
    </lineage>
</organism>
<gene>
    <name evidence="8" type="ORF">BGP80_01510</name>
</gene>
<dbReference type="RefSeq" id="WP_146047307.1">
    <property type="nucleotide sequence ID" value="NZ_MIND01000018.1"/>
</dbReference>
<evidence type="ECO:0000256" key="7">
    <source>
        <dbReference type="SAM" id="Phobius"/>
    </source>
</evidence>
<evidence type="ECO:0000256" key="5">
    <source>
        <dbReference type="ARBA" id="ARBA00022989"/>
    </source>
</evidence>
<dbReference type="Gene3D" id="1.20.1250.20">
    <property type="entry name" value="MFS general substrate transporter like domains"/>
    <property type="match status" value="1"/>
</dbReference>
<protein>
    <recommendedName>
        <fullName evidence="10">MFS transporter</fullName>
    </recommendedName>
</protein>
<accession>A0A2S3W6W1</accession>
<feature type="transmembrane region" description="Helical" evidence="7">
    <location>
        <begin position="200"/>
        <end position="223"/>
    </location>
</feature>
<feature type="transmembrane region" description="Helical" evidence="7">
    <location>
        <begin position="338"/>
        <end position="358"/>
    </location>
</feature>
<evidence type="ECO:0008006" key="10">
    <source>
        <dbReference type="Google" id="ProtNLM"/>
    </source>
</evidence>
<comment type="subcellular location">
    <subcellularLocation>
        <location evidence="1">Cell membrane</location>
        <topology evidence="1">Multi-pass membrane protein</topology>
    </subcellularLocation>
</comment>